<feature type="region of interest" description="Disordered" evidence="1">
    <location>
        <begin position="753"/>
        <end position="776"/>
    </location>
</feature>
<gene>
    <name evidence="2" type="ORF">CLUMA_CG009453</name>
</gene>
<evidence type="ECO:0000256" key="1">
    <source>
        <dbReference type="SAM" id="MobiDB-lite"/>
    </source>
</evidence>
<feature type="compositionally biased region" description="Low complexity" evidence="1">
    <location>
        <begin position="1610"/>
        <end position="1625"/>
    </location>
</feature>
<feature type="compositionally biased region" description="Polar residues" evidence="1">
    <location>
        <begin position="992"/>
        <end position="1007"/>
    </location>
</feature>
<accession>A0A1J1I6U7</accession>
<feature type="compositionally biased region" description="Polar residues" evidence="1">
    <location>
        <begin position="1648"/>
        <end position="1659"/>
    </location>
</feature>
<feature type="region of interest" description="Disordered" evidence="1">
    <location>
        <begin position="931"/>
        <end position="953"/>
    </location>
</feature>
<protein>
    <submittedName>
        <fullName evidence="2">CLUMA_CG009453, isoform A</fullName>
    </submittedName>
</protein>
<feature type="region of interest" description="Disordered" evidence="1">
    <location>
        <begin position="1532"/>
        <end position="1560"/>
    </location>
</feature>
<feature type="compositionally biased region" description="Basic residues" evidence="1">
    <location>
        <begin position="1286"/>
        <end position="1300"/>
    </location>
</feature>
<dbReference type="EMBL" id="CVRI01000043">
    <property type="protein sequence ID" value="CRK96013.1"/>
    <property type="molecule type" value="Genomic_DNA"/>
</dbReference>
<dbReference type="OrthoDB" id="6427254at2759"/>
<dbReference type="Proteomes" id="UP000183832">
    <property type="component" value="Unassembled WGS sequence"/>
</dbReference>
<evidence type="ECO:0000313" key="2">
    <source>
        <dbReference type="EMBL" id="CRK96013.1"/>
    </source>
</evidence>
<feature type="region of interest" description="Disordered" evidence="1">
    <location>
        <begin position="992"/>
        <end position="1018"/>
    </location>
</feature>
<feature type="region of interest" description="Disordered" evidence="1">
    <location>
        <begin position="1276"/>
        <end position="1313"/>
    </location>
</feature>
<feature type="region of interest" description="Disordered" evidence="1">
    <location>
        <begin position="1491"/>
        <end position="1517"/>
    </location>
</feature>
<name>A0A1J1I6U7_9DIPT</name>
<keyword evidence="3" id="KW-1185">Reference proteome</keyword>
<proteinExistence type="predicted"/>
<feature type="region of interest" description="Disordered" evidence="1">
    <location>
        <begin position="1572"/>
        <end position="1668"/>
    </location>
</feature>
<evidence type="ECO:0000313" key="3">
    <source>
        <dbReference type="Proteomes" id="UP000183832"/>
    </source>
</evidence>
<sequence length="1865" mass="212958">MYDPNVNLTNHIADLNQKWSENLRKSKDKLDLGKLDELHQETVNLVLDFRLAIQPENIEEMLNELTKLKKILIECSSRFSDLNMDESFETIHTLEKWDSSATAALLSGKIVARSSKFASNFEKKLLNEADNIINARLESLIILFQSTKCTDTSQMIVNCLETYKKLLIAEPCLQNKFTCKTVENLITMLLIVTCHRREFDHLKSLIKFFPHHRKIQFILNKLKNCEEQVTKIHQNKIFICICIAQDLLKSEYEKPLQEQNLKNYNLYVNLIVDLAMQDKFANDELRKVLLSAVSYDMNVLSSFYYLAADVLRFKMPGIHDILIIELFSIGLSHDLSYLEEIKYNNIKDTNYLNQEFICTNKRMFMALTTLGSIVKDYNLQRLCFQAASVCESETKFSKTILELLPENVRLVPPKVENKNEEMERTLMNLKEQLETFQCAIKTDFNIANSWEKSSLLCYENLDFLNHRIRLSEDLKPLVYAGVERYMKRPRLESSEETDGEVDKKKSLEVEKILTENQFFTNKISERFKSIKYLNNDSENQSVLLPSEVKAFIIKTFSQCSDFDIDKSGEIFMKLLSDVSLENLRNYRLHWFTINENQQKLNEKNLFFDFDMTPKLNETCDVMKMYQSGNVRVYDLCNDNCNIFDIENVMFYAIMEKKSLYIPSEFVLFNRNESYKTTKCQTQAAFNFLMFKQNPEGRRLSRIVNTAYKSSGMFEFCLETYLFDCESGRYKYVRRNENEISTGDVETFSSQNEAVEHLKKPQSSSKPKGGYPTITTTDTSHGSDDFINVFLLLQNELSNIAGEKIKLDINFFCDESSQHKIDFTQCTSTTLPITINKVRNTLKVPSIRIEKEIPATIHGSVVVHQVFRDNIVYDENNDNPKLVITSETTLSGTIVLNYMSHNLKNLEIKCDVNGVKSQIKCSLRSGMRGMKTSSASKALADDSMKDPTTNFEPSPKKIKIECREILANFLNSKQNENHSVQERQQLSDVISNYHQQPQQTSDTSTYQNGVHHENHQENQTTIQNLSSSSNYLQYLDIYDVVKKENYSPGFPPTTQVSYQHQQQFSNPLFQNGCQSSVIVGNGGDGVDLLTSPPPLVSNNNVINMEKVKILSNDLVSPPKKPSFSKPIEEILESNSILHVANSVSENIAISSINDVENKMLLDDIKSEMNSSISTEIDFEDEITPKFIPFSKPRIEECMRVMKDELPSKSPPPLHYPPSAVVLKDEKISKNGFDMEKKRVDELDCFDDDDDDDNDDDDDVVMEIESSRETIVIDLTDEFDNNDDPLKIPRRKPGPKSAHRRQRLSDIQSSLNLSSYNNMMPSTELEISDEDFNTDFNRVLKKFEKKVSIENSSLKRPRLLSNDSITNRLSMAKSEVRLFDVMEQMKQHEPKVNMNIKINQVKMKLPSNIKPIKPNRRDFQIQNITLEQPYEDSSEFVSNFNQSTFHIVYQNCQQETEVDQQSTKIEQKPKKNVDHSTLEQLREFDMVLEQVLERSSSEATSVSPPTPESPKKTITTEGKIKTEIKLNSVTITSISPSVSPSLKTSTGGGSAGKVAPKVQEDEHTAQRILDILANYKEQVRNSPDLNNKPAPRRRANPPTNPPVAKRKKVIASGSSSSNMKSSKQFGSTSDMMTDTMGSEEDSSCGMGSGVASTGSMNNSPQAHDIDDQTDVSRNRTILTSSNDVSQNAAFKTIRMQSEGSGSVNRSNNSSDSSTNTFCLRPIQTLTQQCNDGTKSTFTSCQSNLVTVKQEEDTNDSQNSKFVSDKTLITEIIQQQQKLSTHQHPQQNFMIKLNEHQPSDPRSSSSIMFVPNTSDDEVTVKESFDETPEIKIEEMDYDDYMKEDVIDLLNDADAMSKSPMLNMKIENK</sequence>
<reference evidence="2 3" key="1">
    <citation type="submission" date="2015-04" db="EMBL/GenBank/DDBJ databases">
        <authorList>
            <person name="Syromyatnikov M.Y."/>
            <person name="Popov V.N."/>
        </authorList>
    </citation>
    <scope>NUCLEOTIDE SEQUENCE [LARGE SCALE GENOMIC DNA]</scope>
</reference>
<organism evidence="2 3">
    <name type="scientific">Clunio marinus</name>
    <dbReference type="NCBI Taxonomy" id="568069"/>
    <lineage>
        <taxon>Eukaryota</taxon>
        <taxon>Metazoa</taxon>
        <taxon>Ecdysozoa</taxon>
        <taxon>Arthropoda</taxon>
        <taxon>Hexapoda</taxon>
        <taxon>Insecta</taxon>
        <taxon>Pterygota</taxon>
        <taxon>Neoptera</taxon>
        <taxon>Endopterygota</taxon>
        <taxon>Diptera</taxon>
        <taxon>Nematocera</taxon>
        <taxon>Chironomoidea</taxon>
        <taxon>Chironomidae</taxon>
        <taxon>Clunio</taxon>
    </lineage>
</organism>